<protein>
    <submittedName>
        <fullName evidence="2">Uncharacterized protein</fullName>
    </submittedName>
</protein>
<feature type="compositionally biased region" description="Low complexity" evidence="1">
    <location>
        <begin position="9"/>
        <end position="19"/>
    </location>
</feature>
<feature type="region of interest" description="Disordered" evidence="1">
    <location>
        <begin position="1"/>
        <end position="46"/>
    </location>
</feature>
<evidence type="ECO:0000256" key="1">
    <source>
        <dbReference type="SAM" id="MobiDB-lite"/>
    </source>
</evidence>
<feature type="region of interest" description="Disordered" evidence="1">
    <location>
        <begin position="115"/>
        <end position="150"/>
    </location>
</feature>
<accession>A0A0H2SB36</accession>
<dbReference type="Proteomes" id="UP000053477">
    <property type="component" value="Unassembled WGS sequence"/>
</dbReference>
<gene>
    <name evidence="2" type="ORF">SCHPADRAFT_93622</name>
</gene>
<evidence type="ECO:0000313" key="3">
    <source>
        <dbReference type="Proteomes" id="UP000053477"/>
    </source>
</evidence>
<dbReference type="InParanoid" id="A0A0H2SB36"/>
<dbReference type="EMBL" id="KQ085890">
    <property type="protein sequence ID" value="KLO18923.1"/>
    <property type="molecule type" value="Genomic_DNA"/>
</dbReference>
<organism evidence="2 3">
    <name type="scientific">Schizopora paradoxa</name>
    <dbReference type="NCBI Taxonomy" id="27342"/>
    <lineage>
        <taxon>Eukaryota</taxon>
        <taxon>Fungi</taxon>
        <taxon>Dikarya</taxon>
        <taxon>Basidiomycota</taxon>
        <taxon>Agaricomycotina</taxon>
        <taxon>Agaricomycetes</taxon>
        <taxon>Hymenochaetales</taxon>
        <taxon>Schizoporaceae</taxon>
        <taxon>Schizopora</taxon>
    </lineage>
</organism>
<name>A0A0H2SB36_9AGAM</name>
<reference evidence="2 3" key="1">
    <citation type="submission" date="2015-04" db="EMBL/GenBank/DDBJ databases">
        <title>Complete genome sequence of Schizopora paradoxa KUC8140, a cosmopolitan wood degrader in East Asia.</title>
        <authorList>
            <consortium name="DOE Joint Genome Institute"/>
            <person name="Min B."/>
            <person name="Park H."/>
            <person name="Jang Y."/>
            <person name="Kim J.-J."/>
            <person name="Kim K.H."/>
            <person name="Pangilinan J."/>
            <person name="Lipzen A."/>
            <person name="Riley R."/>
            <person name="Grigoriev I.V."/>
            <person name="Spatafora J.W."/>
            <person name="Choi I.-G."/>
        </authorList>
    </citation>
    <scope>NUCLEOTIDE SEQUENCE [LARGE SCALE GENOMIC DNA]</scope>
    <source>
        <strain evidence="2 3">KUC8140</strain>
    </source>
</reference>
<proteinExistence type="predicted"/>
<keyword evidence="3" id="KW-1185">Reference proteome</keyword>
<dbReference type="AlphaFoldDB" id="A0A0H2SB36"/>
<evidence type="ECO:0000313" key="2">
    <source>
        <dbReference type="EMBL" id="KLO18923.1"/>
    </source>
</evidence>
<feature type="region of interest" description="Disordered" evidence="1">
    <location>
        <begin position="68"/>
        <end position="102"/>
    </location>
</feature>
<sequence>MANAVPIAPSTSSSSSYPSCADGFLDIPQPPHRSRRSASESSASALGARVRRGLRNFNAIAIPRVPASIRRSLSSRSRSRTGGSISEGGGESRSDINDGSTGYAIRGEQVPLVFKLPPPITTTGKPARRRTISLGAEHGAGQDFSWSRSL</sequence>
<feature type="compositionally biased region" description="Low complexity" evidence="1">
    <location>
        <begin position="68"/>
        <end position="84"/>
    </location>
</feature>